<proteinExistence type="predicted"/>
<reference evidence="1" key="1">
    <citation type="submission" date="2019-08" db="EMBL/GenBank/DDBJ databases">
        <title>Reference gene set and small RNA set construction with multiple tissues from Davidia involucrata Baill.</title>
        <authorList>
            <person name="Yang H."/>
            <person name="Zhou C."/>
            <person name="Li G."/>
            <person name="Wang J."/>
            <person name="Gao P."/>
            <person name="Wang M."/>
            <person name="Wang R."/>
            <person name="Zhao Y."/>
        </authorList>
    </citation>
    <scope>NUCLEOTIDE SEQUENCE</scope>
    <source>
        <tissue evidence="1">Mixed with DoveR01_LX</tissue>
    </source>
</reference>
<dbReference type="PANTHER" id="PTHR36403">
    <property type="entry name" value="PROTEIN COFACTOR ASSEMBLY OF COMPLEX C SUBUNIT B CCB2, CHLOROPLASTIC"/>
    <property type="match status" value="1"/>
</dbReference>
<dbReference type="GO" id="GO:0010190">
    <property type="term" value="P:cytochrome b6f complex assembly"/>
    <property type="evidence" value="ECO:0007669"/>
    <property type="project" value="InterPro"/>
</dbReference>
<protein>
    <submittedName>
        <fullName evidence="1">Uncharacterized protein</fullName>
    </submittedName>
</protein>
<dbReference type="EMBL" id="GHES01040610">
    <property type="protein sequence ID" value="MPA71169.1"/>
    <property type="molecule type" value="Transcribed_RNA"/>
</dbReference>
<sequence length="117" mass="13374">MSTSLSLNPLKFPLKFRANCCLSHLGISTVRTRRRRRLSTTWCARFDDSQRTSDQQQLNLSVLRFTLGIPGLDESYLPRWIGYAFGSLMLLNHFAGSNSTTTTAQLIWPRLERLLAI</sequence>
<dbReference type="PANTHER" id="PTHR36403:SF1">
    <property type="entry name" value="PROTEIN COFACTOR ASSEMBLY OF COMPLEX C SUBUNIT B CCB2, CHLOROPLASTIC"/>
    <property type="match status" value="1"/>
</dbReference>
<gene>
    <name evidence="1" type="ORF">Din_040610</name>
</gene>
<accession>A0A5B7BQQ3</accession>
<name>A0A5B7BQQ3_DAVIN</name>
<dbReference type="AlphaFoldDB" id="A0A5B7BQQ3"/>
<organism evidence="1">
    <name type="scientific">Davidia involucrata</name>
    <name type="common">Dove tree</name>
    <dbReference type="NCBI Taxonomy" id="16924"/>
    <lineage>
        <taxon>Eukaryota</taxon>
        <taxon>Viridiplantae</taxon>
        <taxon>Streptophyta</taxon>
        <taxon>Embryophyta</taxon>
        <taxon>Tracheophyta</taxon>
        <taxon>Spermatophyta</taxon>
        <taxon>Magnoliopsida</taxon>
        <taxon>eudicotyledons</taxon>
        <taxon>Gunneridae</taxon>
        <taxon>Pentapetalae</taxon>
        <taxon>asterids</taxon>
        <taxon>Cornales</taxon>
        <taxon>Nyssaceae</taxon>
        <taxon>Davidia</taxon>
    </lineage>
</organism>
<evidence type="ECO:0000313" key="1">
    <source>
        <dbReference type="EMBL" id="MPA71169.1"/>
    </source>
</evidence>
<dbReference type="InterPro" id="IPR044970">
    <property type="entry name" value="CCB2"/>
</dbReference>